<dbReference type="PANTHER" id="PTHR21193:SF3">
    <property type="entry name" value="OXIDOREDUCTASE-LIKE DOMAIN-CONTAINING PROTEIN 1"/>
    <property type="match status" value="1"/>
</dbReference>
<dbReference type="InterPro" id="IPR039251">
    <property type="entry name" value="OXLD1"/>
</dbReference>
<accession>A0A6L6QFM4</accession>
<evidence type="ECO:0000313" key="4">
    <source>
        <dbReference type="Proteomes" id="UP000472320"/>
    </source>
</evidence>
<dbReference type="RefSeq" id="WP_155453396.1">
    <property type="nucleotide sequence ID" value="NZ_WNKX01000004.1"/>
</dbReference>
<dbReference type="Proteomes" id="UP000472320">
    <property type="component" value="Unassembled WGS sequence"/>
</dbReference>
<sequence length="64" mass="7550">MMQAQDDPKPQPPAEPGPDDCCHSGCTWCVLDLYYEDLERYRTALAAWEKRHVSERTDKKVRRR</sequence>
<dbReference type="Pfam" id="PF09791">
    <property type="entry name" value="Oxidored-like"/>
    <property type="match status" value="1"/>
</dbReference>
<gene>
    <name evidence="3" type="ORF">GM658_07600</name>
</gene>
<evidence type="ECO:0000313" key="3">
    <source>
        <dbReference type="EMBL" id="MTW10466.1"/>
    </source>
</evidence>
<evidence type="ECO:0000256" key="1">
    <source>
        <dbReference type="SAM" id="MobiDB-lite"/>
    </source>
</evidence>
<protein>
    <submittedName>
        <fullName evidence="3">Oxidoreductase-like protein</fullName>
    </submittedName>
</protein>
<feature type="region of interest" description="Disordered" evidence="1">
    <location>
        <begin position="1"/>
        <end position="20"/>
    </location>
</feature>
<reference evidence="3 4" key="1">
    <citation type="submission" date="2019-11" db="EMBL/GenBank/DDBJ databases">
        <title>Type strains purchased from KCTC, JCM and DSMZ.</title>
        <authorList>
            <person name="Lu H."/>
        </authorList>
    </citation>
    <scope>NUCLEOTIDE SEQUENCE [LARGE SCALE GENOMIC DNA]</scope>
    <source>
        <strain evidence="3 4">JCM 31587</strain>
    </source>
</reference>
<name>A0A6L6QFM4_9BURK</name>
<dbReference type="InterPro" id="IPR019180">
    <property type="entry name" value="Oxidoreductase-like_N"/>
</dbReference>
<keyword evidence="4" id="KW-1185">Reference proteome</keyword>
<dbReference type="AlphaFoldDB" id="A0A6L6QFM4"/>
<evidence type="ECO:0000259" key="2">
    <source>
        <dbReference type="Pfam" id="PF09791"/>
    </source>
</evidence>
<dbReference type="PANTHER" id="PTHR21193">
    <property type="entry name" value="OXIDOREDUCTASE-LIKE DOMAIN-CONTAINING PROTEIN 1"/>
    <property type="match status" value="1"/>
</dbReference>
<proteinExistence type="predicted"/>
<feature type="domain" description="Oxidoreductase-like" evidence="2">
    <location>
        <begin position="10"/>
        <end position="49"/>
    </location>
</feature>
<dbReference type="OrthoDB" id="5797329at2"/>
<dbReference type="EMBL" id="WNKX01000004">
    <property type="protein sequence ID" value="MTW10466.1"/>
    <property type="molecule type" value="Genomic_DNA"/>
</dbReference>
<comment type="caution">
    <text evidence="3">The sequence shown here is derived from an EMBL/GenBank/DDBJ whole genome shotgun (WGS) entry which is preliminary data.</text>
</comment>
<organism evidence="3 4">
    <name type="scientific">Massilia eburnea</name>
    <dbReference type="NCBI Taxonomy" id="1776165"/>
    <lineage>
        <taxon>Bacteria</taxon>
        <taxon>Pseudomonadati</taxon>
        <taxon>Pseudomonadota</taxon>
        <taxon>Betaproteobacteria</taxon>
        <taxon>Burkholderiales</taxon>
        <taxon>Oxalobacteraceae</taxon>
        <taxon>Telluria group</taxon>
        <taxon>Massilia</taxon>
    </lineage>
</organism>